<gene>
    <name evidence="1" type="ORF">J2R62_13720</name>
</gene>
<dbReference type="PANTHER" id="PTHR36572:SF2">
    <property type="entry name" value="DNA DAMAGE-INDUCIBLE PROTEIN I"/>
    <property type="match status" value="1"/>
</dbReference>
<evidence type="ECO:0000313" key="1">
    <source>
        <dbReference type="EMBL" id="MBO1109256.1"/>
    </source>
</evidence>
<dbReference type="AlphaFoldDB" id="A0A1A9AWK8"/>
<organism evidence="1 2">
    <name type="scientific">Plesiomonas shigelloides</name>
    <name type="common">Aeromonas shigelloides</name>
    <dbReference type="NCBI Taxonomy" id="703"/>
    <lineage>
        <taxon>Bacteria</taxon>
        <taxon>Pseudomonadati</taxon>
        <taxon>Pseudomonadota</taxon>
        <taxon>Gammaproteobacteria</taxon>
        <taxon>Enterobacterales</taxon>
        <taxon>Enterobacteriaceae</taxon>
        <taxon>Plesiomonas</taxon>
    </lineage>
</organism>
<accession>A0A1A9AWK8</accession>
<dbReference type="InterPro" id="IPR036687">
    <property type="entry name" value="DinI-like_sf"/>
</dbReference>
<dbReference type="KEGG" id="pshi:SAMEA2665130_1564"/>
<proteinExistence type="predicted"/>
<dbReference type="RefSeq" id="WP_010863655.1">
    <property type="nucleotide sequence ID" value="NZ_CP027852.1"/>
</dbReference>
<dbReference type="InterPro" id="IPR010391">
    <property type="entry name" value="DNA_damage-inducible_DinI-like"/>
</dbReference>
<comment type="caution">
    <text evidence="1">The sequence shown here is derived from an EMBL/GenBank/DDBJ whole genome shotgun (WGS) entry which is preliminary data.</text>
</comment>
<evidence type="ECO:0000313" key="2">
    <source>
        <dbReference type="Proteomes" id="UP000664658"/>
    </source>
</evidence>
<dbReference type="Proteomes" id="UP000664658">
    <property type="component" value="Unassembled WGS sequence"/>
</dbReference>
<reference evidence="1" key="1">
    <citation type="submission" date="2021-03" db="EMBL/GenBank/DDBJ databases">
        <title>Plesiomonas shigelloides zfcc0051, isolated from zebrafish feces.</title>
        <authorList>
            <person name="Vanderhoek Z."/>
            <person name="Gaulke C."/>
        </authorList>
    </citation>
    <scope>NUCLEOTIDE SEQUENCE</scope>
    <source>
        <strain evidence="1">Zfcc0051</strain>
    </source>
</reference>
<dbReference type="SMR" id="A0A1A9AWK8"/>
<dbReference type="SUPFAM" id="SSF54857">
    <property type="entry name" value="DNA damage-inducible protein DinI"/>
    <property type="match status" value="1"/>
</dbReference>
<dbReference type="PANTHER" id="PTHR36572">
    <property type="entry name" value="DNA DAMAGE-INDUCIBLE PROTEIN I-RELATED"/>
    <property type="match status" value="1"/>
</dbReference>
<name>A0A1A9AWK8_PLESH</name>
<sequence>MRVEVSIDRNLSLPAHFEQRLHSVLSEQLNRYFDEPSVLIKRGANGLSVSRATKEERERVEEILQEVWESADEWLEE</sequence>
<dbReference type="Pfam" id="PF06183">
    <property type="entry name" value="DinI"/>
    <property type="match status" value="1"/>
</dbReference>
<protein>
    <submittedName>
        <fullName evidence="1">DinI-like family protein</fullName>
    </submittedName>
</protein>
<dbReference type="Gene3D" id="3.30.910.10">
    <property type="entry name" value="DinI-like"/>
    <property type="match status" value="1"/>
</dbReference>
<dbReference type="GO" id="GO:0009432">
    <property type="term" value="P:SOS response"/>
    <property type="evidence" value="ECO:0007669"/>
    <property type="project" value="TreeGrafter"/>
</dbReference>
<dbReference type="EMBL" id="JAFNAA010000016">
    <property type="protein sequence ID" value="MBO1109256.1"/>
    <property type="molecule type" value="Genomic_DNA"/>
</dbReference>